<accession>A0A328UGT5</accession>
<keyword evidence="1" id="KW-0732">Signal</keyword>
<feature type="signal peptide" evidence="1">
    <location>
        <begin position="1"/>
        <end position="27"/>
    </location>
</feature>
<feature type="chain" id="PRO_5016385520" description="GerMN domain-containing protein" evidence="1">
    <location>
        <begin position="28"/>
        <end position="278"/>
    </location>
</feature>
<evidence type="ECO:0000256" key="1">
    <source>
        <dbReference type="SAM" id="SignalP"/>
    </source>
</evidence>
<reference evidence="2 3" key="1">
    <citation type="submission" date="2018-06" db="EMBL/GenBank/DDBJ databases">
        <title>Noncontiguous genome sequence of Ruminococcaceae bacterium ASD2818.</title>
        <authorList>
            <person name="Chaplin A.V."/>
            <person name="Sokolova S.R."/>
            <person name="Kochetkova T.O."/>
            <person name="Goltsov A.Y."/>
            <person name="Trofimov D.Y."/>
            <person name="Efimov B.A."/>
        </authorList>
    </citation>
    <scope>NUCLEOTIDE SEQUENCE [LARGE SCALE GENOMIC DNA]</scope>
    <source>
        <strain evidence="2 3">ASD2818</strain>
    </source>
</reference>
<dbReference type="RefSeq" id="WP_112332971.1">
    <property type="nucleotide sequence ID" value="NZ_JADPHD010000008.1"/>
</dbReference>
<dbReference type="AlphaFoldDB" id="A0A328UGT5"/>
<evidence type="ECO:0000313" key="2">
    <source>
        <dbReference type="EMBL" id="RAQ28259.1"/>
    </source>
</evidence>
<comment type="caution">
    <text evidence="2">The sequence shown here is derived from an EMBL/GenBank/DDBJ whole genome shotgun (WGS) entry which is preliminary data.</text>
</comment>
<evidence type="ECO:0000313" key="3">
    <source>
        <dbReference type="Proteomes" id="UP000249377"/>
    </source>
</evidence>
<protein>
    <recommendedName>
        <fullName evidence="4">GerMN domain-containing protein</fullName>
    </recommendedName>
</protein>
<organism evidence="2 3">
    <name type="scientific">Hydrogeniiclostridium mannosilyticum</name>
    <dbReference type="NCBI Taxonomy" id="2764322"/>
    <lineage>
        <taxon>Bacteria</taxon>
        <taxon>Bacillati</taxon>
        <taxon>Bacillota</taxon>
        <taxon>Clostridia</taxon>
        <taxon>Eubacteriales</taxon>
        <taxon>Acutalibacteraceae</taxon>
        <taxon>Hydrogeniiclostridium</taxon>
    </lineage>
</organism>
<dbReference type="Proteomes" id="UP000249377">
    <property type="component" value="Unassembled WGS sequence"/>
</dbReference>
<dbReference type="EMBL" id="QLYR01000006">
    <property type="protein sequence ID" value="RAQ28259.1"/>
    <property type="molecule type" value="Genomic_DNA"/>
</dbReference>
<keyword evidence="3" id="KW-1185">Reference proteome</keyword>
<dbReference type="PROSITE" id="PS51257">
    <property type="entry name" value="PROKAR_LIPOPROTEIN"/>
    <property type="match status" value="1"/>
</dbReference>
<name>A0A328UGT5_9FIRM</name>
<dbReference type="Gene3D" id="2.50.20.20">
    <property type="match status" value="1"/>
</dbReference>
<proteinExistence type="predicted"/>
<sequence>MKRRLKILSVFLSTFLAAGLFTGCGNAADLPDADMLFREAMTNANALSSCDATYQSTLEITFEGEKISFTSENTVTYAASPFILKSFQTSDLAGASGQTETYTAAEDDGIWVYANSGDGWTRTLAGELDTTPMTQIDILRLIPQVAAQKMIRTEDTGGQKAYKLELTLKSEVLRSAIENIVTSTGIGEGSATIVDTLLATAPELYGYAYISAEDGQFLQFDVDGAEALNTILSHIDGMDASIKVNKYVLSGSLSSLNQAEAPVLPDEAKNGETISAVG</sequence>
<gene>
    <name evidence="2" type="ORF">DPQ25_09645</name>
</gene>
<evidence type="ECO:0008006" key="4">
    <source>
        <dbReference type="Google" id="ProtNLM"/>
    </source>
</evidence>